<dbReference type="InterPro" id="IPR040676">
    <property type="entry name" value="DUF5641"/>
</dbReference>
<dbReference type="Gene3D" id="3.30.420.10">
    <property type="entry name" value="Ribonuclease H-like superfamily/Ribonuclease H"/>
    <property type="match status" value="1"/>
</dbReference>
<dbReference type="PANTHER" id="PTHR47331:SF1">
    <property type="entry name" value="GAG-LIKE PROTEIN"/>
    <property type="match status" value="1"/>
</dbReference>
<dbReference type="Pfam" id="PF05380">
    <property type="entry name" value="Peptidase_A17"/>
    <property type="match status" value="1"/>
</dbReference>
<evidence type="ECO:0000259" key="1">
    <source>
        <dbReference type="PROSITE" id="PS50994"/>
    </source>
</evidence>
<dbReference type="GO" id="GO:0003676">
    <property type="term" value="F:nucleic acid binding"/>
    <property type="evidence" value="ECO:0007669"/>
    <property type="project" value="InterPro"/>
</dbReference>
<dbReference type="EMBL" id="CAKOGL010000029">
    <property type="protein sequence ID" value="CAH2106769.1"/>
    <property type="molecule type" value="Genomic_DNA"/>
</dbReference>
<dbReference type="PROSITE" id="PS50994">
    <property type="entry name" value="INTEGRASE"/>
    <property type="match status" value="1"/>
</dbReference>
<comment type="caution">
    <text evidence="2">The sequence shown here is derived from an EMBL/GenBank/DDBJ whole genome shotgun (WGS) entry which is preliminary data.</text>
</comment>
<dbReference type="CDD" id="cd01644">
    <property type="entry name" value="RT_pepA17"/>
    <property type="match status" value="1"/>
</dbReference>
<dbReference type="InterPro" id="IPR001584">
    <property type="entry name" value="Integrase_cat-core"/>
</dbReference>
<protein>
    <recommendedName>
        <fullName evidence="1">Integrase catalytic domain-containing protein</fullName>
    </recommendedName>
</protein>
<feature type="domain" description="Integrase catalytic" evidence="1">
    <location>
        <begin position="629"/>
        <end position="754"/>
    </location>
</feature>
<dbReference type="InterPro" id="IPR012337">
    <property type="entry name" value="RNaseH-like_sf"/>
</dbReference>
<dbReference type="GO" id="GO:0071897">
    <property type="term" value="P:DNA biosynthetic process"/>
    <property type="evidence" value="ECO:0007669"/>
    <property type="project" value="UniProtKB-ARBA"/>
</dbReference>
<accession>A0AAU9V5J6</accession>
<dbReference type="InterPro" id="IPR043502">
    <property type="entry name" value="DNA/RNA_pol_sf"/>
</dbReference>
<gene>
    <name evidence="2" type="ORF">EEDITHA_LOCUS20861</name>
</gene>
<evidence type="ECO:0000313" key="2">
    <source>
        <dbReference type="EMBL" id="CAH2106769.1"/>
    </source>
</evidence>
<keyword evidence="3" id="KW-1185">Reference proteome</keyword>
<organism evidence="2 3">
    <name type="scientific">Euphydryas editha</name>
    <name type="common">Edith's checkerspot</name>
    <dbReference type="NCBI Taxonomy" id="104508"/>
    <lineage>
        <taxon>Eukaryota</taxon>
        <taxon>Metazoa</taxon>
        <taxon>Ecdysozoa</taxon>
        <taxon>Arthropoda</taxon>
        <taxon>Hexapoda</taxon>
        <taxon>Insecta</taxon>
        <taxon>Pterygota</taxon>
        <taxon>Neoptera</taxon>
        <taxon>Endopterygota</taxon>
        <taxon>Lepidoptera</taxon>
        <taxon>Glossata</taxon>
        <taxon>Ditrysia</taxon>
        <taxon>Papilionoidea</taxon>
        <taxon>Nymphalidae</taxon>
        <taxon>Nymphalinae</taxon>
        <taxon>Euphydryas</taxon>
    </lineage>
</organism>
<dbReference type="InterPro" id="IPR008042">
    <property type="entry name" value="Retrotrans_Pao"/>
</dbReference>
<proteinExistence type="predicted"/>
<reference evidence="2" key="1">
    <citation type="submission" date="2022-03" db="EMBL/GenBank/DDBJ databases">
        <authorList>
            <person name="Tunstrom K."/>
        </authorList>
    </citation>
    <scope>NUCLEOTIDE SEQUENCE</scope>
</reference>
<dbReference type="SUPFAM" id="SSF56672">
    <property type="entry name" value="DNA/RNA polymerases"/>
    <property type="match status" value="1"/>
</dbReference>
<dbReference type="Pfam" id="PF18701">
    <property type="entry name" value="DUF5641"/>
    <property type="match status" value="1"/>
</dbReference>
<dbReference type="SUPFAM" id="SSF53098">
    <property type="entry name" value="Ribonuclease H-like"/>
    <property type="match status" value="1"/>
</dbReference>
<dbReference type="InterPro" id="IPR036397">
    <property type="entry name" value="RNaseH_sf"/>
</dbReference>
<dbReference type="AlphaFoldDB" id="A0AAU9V5J6"/>
<evidence type="ECO:0000313" key="3">
    <source>
        <dbReference type="Proteomes" id="UP001153954"/>
    </source>
</evidence>
<dbReference type="Proteomes" id="UP001153954">
    <property type="component" value="Unassembled WGS sequence"/>
</dbReference>
<dbReference type="PANTHER" id="PTHR47331">
    <property type="entry name" value="PHD-TYPE DOMAIN-CONTAINING PROTEIN"/>
    <property type="match status" value="1"/>
</dbReference>
<dbReference type="GO" id="GO:0015074">
    <property type="term" value="P:DNA integration"/>
    <property type="evidence" value="ECO:0007669"/>
    <property type="project" value="InterPro"/>
</dbReference>
<dbReference type="GO" id="GO:0042575">
    <property type="term" value="C:DNA polymerase complex"/>
    <property type="evidence" value="ECO:0007669"/>
    <property type="project" value="UniProtKB-ARBA"/>
</dbReference>
<name>A0AAU9V5J6_EUPED</name>
<sequence>MPFKESPEDSLGESFYNARGRFLNLEKKLNKSFNLKQKYVEFIKEYQELGHLSEVDRPSFGFYLPHHAVVREEKETTKVRVVFDASAKSSSGKSLNDIQLVGPVVQSDLFAILLRFRIHKFVLTGDIEKMYRQIEIDNSQRHLQLILWREDEEQPLKILKLNTVTYGTASAPHLATRCLLQLSQECNDETIANVIKRDFYMDDLNTGTNSVDELRKIYNGVTQTLKSACFPLRKFRTNCPELFENETDVSKVRDWNKQSSVLGLNWSPKSDTLFFSTDIPVDNVITKRTVTSMTCKIFDPLGLLSASIIKSKIFLQQLWSNKMDWDQPLPSDEASKWTDFIENLAQLSSIVIPRYVLKYTDYDIDLHCFVDASQHVYGATVYLRAVDREGQVNVQLLCAKARVAPLKTLTIPRLELCGALLGARLCAKVIESLTCNIRNKKIWTDSTIVLGWLNTQSRNLKTFVLNRVIEINDLTKGFAWMYVPTDQNPADLASRGVDPQQLQDSTLWWRGPSFLLKEESEWPSQGSFATNNLPELKVFTCTKMKTKINNCSLVEFEKYSRYDKLKRIVAYVLRFINKCRKNAVGIDAIEPEELENSLILLVKQAQLESFADDLYTIAKNKSLHSKSKFVSRRGRPQVIYCDNGTNFVGAKNELGRVIQASRQSVSDYASAEKIKFIFSPAYAPHFGGIWEAGIKSAKSHLKRVASNASLTFEELATLFTQIEAILNSRPLSPLSSDPTDLYPLTPGHFLIGRPLMSVPSLPVTTKRPNRYEFIEQLRQHFWERWRREFIAELQQRTKWRTRQRDLRIGDMVVLKEDHLPPLRWRLGRITRLYTGPDGINRVADIFTAKGTMRRAFNKICLLPTSPDA</sequence>